<dbReference type="Pfam" id="PF13620">
    <property type="entry name" value="CarboxypepD_reg"/>
    <property type="match status" value="1"/>
</dbReference>
<dbReference type="InterPro" id="IPR036852">
    <property type="entry name" value="Peptidase_S8/S53_dom_sf"/>
</dbReference>
<dbReference type="SUPFAM" id="SSF49452">
    <property type="entry name" value="Starch-binding domain-like"/>
    <property type="match status" value="1"/>
</dbReference>
<dbReference type="CDD" id="cd07481">
    <property type="entry name" value="Peptidases_S8_BacillopeptidaseF-like"/>
    <property type="match status" value="1"/>
</dbReference>
<dbReference type="Pfam" id="PF00082">
    <property type="entry name" value="Peptidase_S8"/>
    <property type="match status" value="1"/>
</dbReference>
<proteinExistence type="inferred from homology"/>
<protein>
    <recommendedName>
        <fullName evidence="7">Peptidase S8/S53 domain-containing protein</fullName>
    </recommendedName>
</protein>
<feature type="active site" description="Charge relay system" evidence="5 6">
    <location>
        <position position="226"/>
    </location>
</feature>
<dbReference type="InterPro" id="IPR008969">
    <property type="entry name" value="CarboxyPept-like_regulatory"/>
</dbReference>
<dbReference type="InterPro" id="IPR000209">
    <property type="entry name" value="Peptidase_S8/S53_dom"/>
</dbReference>
<dbReference type="SUPFAM" id="SSF52743">
    <property type="entry name" value="Subtilisin-like"/>
    <property type="match status" value="1"/>
</dbReference>
<accession>A0A9W6SKQ7</accession>
<keyword evidence="9" id="KW-1185">Reference proteome</keyword>
<sequence length="1456" mass="150091">MLPLFLGQGIAYADPAQTTAEAVAAKVDAKVLSELSSDGGADIWVRFGDEADMSAAHAAKTKNEKGIAVYDALTEQADRTQAQARKVLDDQGVAYESYWIVNLIKIGNADKGVIDKLAVLGDVERIEVESHTTLETPQAGTTEATTNGVEWNLTNIKATDVWSQFGVRGEGIVVANLDSGVDYTHPAVNGAYRGKKTDGTYDHSYNWFDATGSCPTAGVPCDNNGHGTHTMGTMVGGTATDTIGVAPGAKWIAAKGCATSSCADTHLIAAGQWLLAPKDANGQNPDPTKAPDIINNSWGGDPGDDPWYESMVQNWKTAGIFPSWSNGNDGDLGCNTSGSPGFYPVSYSSGAYDVNNAIAYFSGRGPGRAGQIKPNIAAPGVNVRSSLPNNAYGAYSGTSMAAPHTSATVALMWSAAPSLVGDIDATIAILNATARDTENLECGGTLANNNVFGEGRLDALAAVAASPRGGTGALTGTVTGDGTALAGATVVVDGPVDRTLTTGADGKFNLATASAGDYTITASKFGYGTKTTTAHVTEGATATVTLALVSVPSGTIRGLVTDGGGQGWPLYAKVTVPGTNVYTYTNPATGAYSVTLPGGTYTLHFEAQYPGYQTKDVVVDTTQVMTADAALVPLPACTAKGYQFDYSALTLDERFTGTTTPTGWTVVNNSTKGGLAWAFNDPGNRGNLSGGDGGFAVADSDKSGSGKDVDTDLISPAVNVSTANYKVLTFNSDLNMLSGDVASVSITTDNGATWTKLWEHVNGDDRRGPATESIDLAAYATATAAKFKFHYVGTYDWWWEVDNVRVGMPACVPVNGGLVVGTVLDQNTGKALNGAKITDAVSGATATTVATPDDTNLADGFYWLFTPTTGAHNFTAEKGGYVSSSATVNVANHGTVKQDYVLGAGKISIDKTQLNSVVTMGGSWTHSVKITNSGTAPATVNLSEVPGGWTMQSIQSSMAPTITPLSAPAATGKIERIDNPGGIAPKGTAADGWQSITDAPAGIFDHVVATNDGLVYAVGGIQPSSPSTKAYVYNPADKTWKAIADIPEPLMQAQGEFVDGKLYVTGGWDNGDPNNSETYAYDPGSNTWSQKSDNPQPMAAAGHAVLDGKIYLVGGCVDGATCPKSNLVQTYDAANDAWETLTSYPTSIAYAACGALGGQIVCAGGNATAGSTKQTWSYDPSSATWTQKADMPADVWAASYGVGNDRLVVSNGVVNASSGLTNATYAFDAGANTWSTLGNAINTLYRGAGTCGIYKIGGRGSGSGAPGVKGSENLPGYEECGASGDVSWLSANPSKVTVNPGQTVTVKVVTSGKAADGIDQPGTYDASFRVNTGTPYGNATIGVQMIVAPTANLGKLVGTIGGRDCSGAVHPIVGAQVQIKLISTGVRTDLKADKNGDYAYWFKAGKYQVIVSKDGWAADVAIFTVIKGQENILDFTLDKLGCSAPSKVNGGWLLPA</sequence>
<dbReference type="InterPro" id="IPR023828">
    <property type="entry name" value="Peptidase_S8_Ser-AS"/>
</dbReference>
<dbReference type="InterPro" id="IPR015500">
    <property type="entry name" value="Peptidase_S8_subtilisin-rel"/>
</dbReference>
<keyword evidence="3 6" id="KW-0378">Hydrolase</keyword>
<organism evidence="8 9">
    <name type="scientific">Actinorhabdospora filicis</name>
    <dbReference type="NCBI Taxonomy" id="1785913"/>
    <lineage>
        <taxon>Bacteria</taxon>
        <taxon>Bacillati</taxon>
        <taxon>Actinomycetota</taxon>
        <taxon>Actinomycetes</taxon>
        <taxon>Micromonosporales</taxon>
        <taxon>Micromonosporaceae</taxon>
        <taxon>Actinorhabdospora</taxon>
    </lineage>
</organism>
<dbReference type="GO" id="GO:0004252">
    <property type="term" value="F:serine-type endopeptidase activity"/>
    <property type="evidence" value="ECO:0007669"/>
    <property type="project" value="UniProtKB-UniRule"/>
</dbReference>
<dbReference type="Gene3D" id="3.40.50.200">
    <property type="entry name" value="Peptidase S8/S53 domain"/>
    <property type="match status" value="1"/>
</dbReference>
<dbReference type="InterPro" id="IPR015915">
    <property type="entry name" value="Kelch-typ_b-propeller"/>
</dbReference>
<evidence type="ECO:0000313" key="8">
    <source>
        <dbReference type="EMBL" id="GLZ78790.1"/>
    </source>
</evidence>
<dbReference type="InterPro" id="IPR013784">
    <property type="entry name" value="Carb-bd-like_fold"/>
</dbReference>
<keyword evidence="4 6" id="KW-0720">Serine protease</keyword>
<evidence type="ECO:0000256" key="2">
    <source>
        <dbReference type="ARBA" id="ARBA00022670"/>
    </source>
</evidence>
<evidence type="ECO:0000259" key="7">
    <source>
        <dbReference type="Pfam" id="PF00082"/>
    </source>
</evidence>
<evidence type="ECO:0000256" key="6">
    <source>
        <dbReference type="PROSITE-ProRule" id="PRU01240"/>
    </source>
</evidence>
<feature type="domain" description="Peptidase S8/S53" evidence="7">
    <location>
        <begin position="169"/>
        <end position="434"/>
    </location>
</feature>
<dbReference type="Pfam" id="PF01344">
    <property type="entry name" value="Kelch_1"/>
    <property type="match status" value="1"/>
</dbReference>
<dbReference type="PANTHER" id="PTHR43806:SF67">
    <property type="entry name" value="EGF-LIKE DOMAIN-CONTAINING PROTEIN"/>
    <property type="match status" value="1"/>
</dbReference>
<dbReference type="Gene3D" id="2.60.40.1120">
    <property type="entry name" value="Carboxypeptidase-like, regulatory domain"/>
    <property type="match status" value="4"/>
</dbReference>
<dbReference type="Gene3D" id="2.120.10.80">
    <property type="entry name" value="Kelch-type beta propeller"/>
    <property type="match status" value="1"/>
</dbReference>
<dbReference type="Pfam" id="PF24681">
    <property type="entry name" value="Kelch_KLHDC2_KLHL20_DRC7"/>
    <property type="match status" value="1"/>
</dbReference>
<dbReference type="NCBIfam" id="NF038128">
    <property type="entry name" value="choice_anch_J"/>
    <property type="match status" value="1"/>
</dbReference>
<dbReference type="InterPro" id="IPR006652">
    <property type="entry name" value="Kelch_1"/>
</dbReference>
<dbReference type="GO" id="GO:0006508">
    <property type="term" value="P:proteolysis"/>
    <property type="evidence" value="ECO:0007669"/>
    <property type="project" value="UniProtKB-KW"/>
</dbReference>
<reference evidence="8" key="1">
    <citation type="submission" date="2023-03" db="EMBL/GenBank/DDBJ databases">
        <title>Actinorhabdospora filicis NBRC 111898.</title>
        <authorList>
            <person name="Ichikawa N."/>
            <person name="Sato H."/>
            <person name="Tonouchi N."/>
        </authorList>
    </citation>
    <scope>NUCLEOTIDE SEQUENCE</scope>
    <source>
        <strain evidence="8">NBRC 111898</strain>
    </source>
</reference>
<feature type="active site" description="Charge relay system" evidence="5 6">
    <location>
        <position position="399"/>
    </location>
</feature>
<dbReference type="PANTHER" id="PTHR43806">
    <property type="entry name" value="PEPTIDASE S8"/>
    <property type="match status" value="1"/>
</dbReference>
<keyword evidence="2 6" id="KW-0645">Protease</keyword>
<gene>
    <name evidence="8" type="ORF">Afil01_35970</name>
</gene>
<dbReference type="PROSITE" id="PS00138">
    <property type="entry name" value="SUBTILASE_SER"/>
    <property type="match status" value="1"/>
</dbReference>
<comment type="similarity">
    <text evidence="1 6">Belongs to the peptidase S8 family.</text>
</comment>
<dbReference type="SMART" id="SM00612">
    <property type="entry name" value="Kelch"/>
    <property type="match status" value="4"/>
</dbReference>
<dbReference type="PROSITE" id="PS51892">
    <property type="entry name" value="SUBTILASE"/>
    <property type="match status" value="1"/>
</dbReference>
<dbReference type="GO" id="GO:0030246">
    <property type="term" value="F:carbohydrate binding"/>
    <property type="evidence" value="ECO:0007669"/>
    <property type="project" value="InterPro"/>
</dbReference>
<evidence type="ECO:0000313" key="9">
    <source>
        <dbReference type="Proteomes" id="UP001165079"/>
    </source>
</evidence>
<dbReference type="Proteomes" id="UP001165079">
    <property type="component" value="Unassembled WGS sequence"/>
</dbReference>
<evidence type="ECO:0000256" key="3">
    <source>
        <dbReference type="ARBA" id="ARBA00022801"/>
    </source>
</evidence>
<dbReference type="InterPro" id="IPR033857">
    <property type="entry name" value="Bacillopeptidase_F"/>
</dbReference>
<evidence type="ECO:0000256" key="5">
    <source>
        <dbReference type="PIRSR" id="PIRSR615500-1"/>
    </source>
</evidence>
<feature type="active site" description="Charge relay system" evidence="5 6">
    <location>
        <position position="178"/>
    </location>
</feature>
<dbReference type="EMBL" id="BSTX01000002">
    <property type="protein sequence ID" value="GLZ78790.1"/>
    <property type="molecule type" value="Genomic_DNA"/>
</dbReference>
<dbReference type="RefSeq" id="WP_285663931.1">
    <property type="nucleotide sequence ID" value="NZ_BSTX01000002.1"/>
</dbReference>
<evidence type="ECO:0000256" key="1">
    <source>
        <dbReference type="ARBA" id="ARBA00011073"/>
    </source>
</evidence>
<evidence type="ECO:0000256" key="4">
    <source>
        <dbReference type="ARBA" id="ARBA00022825"/>
    </source>
</evidence>
<comment type="caution">
    <text evidence="8">The sequence shown here is derived from an EMBL/GenBank/DDBJ whole genome shotgun (WGS) entry which is preliminary data.</text>
</comment>
<dbReference type="PRINTS" id="PR00723">
    <property type="entry name" value="SUBTILISIN"/>
</dbReference>
<dbReference type="Gene3D" id="2.60.120.260">
    <property type="entry name" value="Galactose-binding domain-like"/>
    <property type="match status" value="1"/>
</dbReference>
<dbReference type="SUPFAM" id="SSF49464">
    <property type="entry name" value="Carboxypeptidase regulatory domain-like"/>
    <property type="match status" value="3"/>
</dbReference>
<name>A0A9W6SKQ7_9ACTN</name>
<dbReference type="SUPFAM" id="SSF117281">
    <property type="entry name" value="Kelch motif"/>
    <property type="match status" value="1"/>
</dbReference>
<dbReference type="InterPro" id="IPR050131">
    <property type="entry name" value="Peptidase_S8_subtilisin-like"/>
</dbReference>